<protein>
    <recommendedName>
        <fullName evidence="6 19">Adenosylcobinamide-GDP ribazoletransferase</fullName>
        <ecNumber evidence="5 19">2.7.8.26</ecNumber>
    </recommendedName>
    <alternativeName>
        <fullName evidence="16 19">Cobalamin synthase</fullName>
    </alternativeName>
    <alternativeName>
        <fullName evidence="15 19">Cobalamin-5'-phosphate synthase</fullName>
    </alternativeName>
</protein>
<evidence type="ECO:0000256" key="6">
    <source>
        <dbReference type="ARBA" id="ARBA00015850"/>
    </source>
</evidence>
<keyword evidence="11 19" id="KW-0460">Magnesium</keyword>
<sequence>MRGFWIALGFLTILPTPPLGRVEAEEFRRAVACYPLVGYVVGAGLVGVFELASGFVEGLRGALVLAAWLALTGMLHLDGLLDSADALLAPRPPEARLWVLRDVHLGSFAFGVGSVHLLLKWQALAALEASAALVALPALARFWVLLPMHRYPAARGEGLGARARGGAGWRVGALFTLPAFVWAPGLALVVGGVVLLGAAWAARRLGGGLSGDVYGALIELGEVAGLLAWVGLTRA</sequence>
<keyword evidence="19" id="KW-0997">Cell inner membrane</keyword>
<evidence type="ECO:0000256" key="14">
    <source>
        <dbReference type="ARBA" id="ARBA00025228"/>
    </source>
</evidence>
<dbReference type="Proteomes" id="UP000007030">
    <property type="component" value="Chromosome"/>
</dbReference>
<evidence type="ECO:0000256" key="4">
    <source>
        <dbReference type="ARBA" id="ARBA00010561"/>
    </source>
</evidence>
<evidence type="ECO:0000256" key="3">
    <source>
        <dbReference type="ARBA" id="ARBA00004663"/>
    </source>
</evidence>
<organism evidence="20 21">
    <name type="scientific">Marinithermus hydrothermalis (strain DSM 14884 / JCM 11576 / T1)</name>
    <dbReference type="NCBI Taxonomy" id="869210"/>
    <lineage>
        <taxon>Bacteria</taxon>
        <taxon>Thermotogati</taxon>
        <taxon>Deinococcota</taxon>
        <taxon>Deinococci</taxon>
        <taxon>Thermales</taxon>
        <taxon>Thermaceae</taxon>
        <taxon>Marinithermus</taxon>
    </lineage>
</organism>
<evidence type="ECO:0000256" key="17">
    <source>
        <dbReference type="ARBA" id="ARBA00048623"/>
    </source>
</evidence>
<comment type="catalytic activity">
    <reaction evidence="17 19">
        <text>alpha-ribazole + adenosylcob(III)inamide-GDP = adenosylcob(III)alamin + GMP + H(+)</text>
        <dbReference type="Rhea" id="RHEA:16049"/>
        <dbReference type="ChEBI" id="CHEBI:10329"/>
        <dbReference type="ChEBI" id="CHEBI:15378"/>
        <dbReference type="ChEBI" id="CHEBI:18408"/>
        <dbReference type="ChEBI" id="CHEBI:58115"/>
        <dbReference type="ChEBI" id="CHEBI:60487"/>
        <dbReference type="EC" id="2.7.8.26"/>
    </reaction>
</comment>
<evidence type="ECO:0000256" key="13">
    <source>
        <dbReference type="ARBA" id="ARBA00023136"/>
    </source>
</evidence>
<evidence type="ECO:0000256" key="1">
    <source>
        <dbReference type="ARBA" id="ARBA00001946"/>
    </source>
</evidence>
<dbReference type="EMBL" id="CP002630">
    <property type="protein sequence ID" value="AEB12721.1"/>
    <property type="molecule type" value="Genomic_DNA"/>
</dbReference>
<keyword evidence="13 19" id="KW-0472">Membrane</keyword>
<comment type="function">
    <text evidence="14 19">Joins adenosylcobinamide-GDP and alpha-ribazole to generate adenosylcobalamin (Ado-cobalamin). Also synthesizes adenosylcobalamin 5'-phosphate from adenosylcobinamide-GDP and alpha-ribazole 5'-phosphate.</text>
</comment>
<evidence type="ECO:0000256" key="15">
    <source>
        <dbReference type="ARBA" id="ARBA00032605"/>
    </source>
</evidence>
<evidence type="ECO:0000256" key="9">
    <source>
        <dbReference type="ARBA" id="ARBA00022679"/>
    </source>
</evidence>
<evidence type="ECO:0000256" key="8">
    <source>
        <dbReference type="ARBA" id="ARBA00022573"/>
    </source>
</evidence>
<name>F2NMY2_MARHT</name>
<evidence type="ECO:0000313" key="20">
    <source>
        <dbReference type="EMBL" id="AEB12721.1"/>
    </source>
</evidence>
<dbReference type="eggNOG" id="COG0368">
    <property type="taxonomic scope" value="Bacteria"/>
</dbReference>
<evidence type="ECO:0000256" key="10">
    <source>
        <dbReference type="ARBA" id="ARBA00022692"/>
    </source>
</evidence>
<accession>F2NMY2</accession>
<comment type="catalytic activity">
    <reaction evidence="18 19">
        <text>alpha-ribazole 5'-phosphate + adenosylcob(III)inamide-GDP = adenosylcob(III)alamin 5'-phosphate + GMP + H(+)</text>
        <dbReference type="Rhea" id="RHEA:23560"/>
        <dbReference type="ChEBI" id="CHEBI:15378"/>
        <dbReference type="ChEBI" id="CHEBI:57918"/>
        <dbReference type="ChEBI" id="CHEBI:58115"/>
        <dbReference type="ChEBI" id="CHEBI:60487"/>
        <dbReference type="ChEBI" id="CHEBI:60493"/>
        <dbReference type="EC" id="2.7.8.26"/>
    </reaction>
</comment>
<dbReference type="HOGENOM" id="CLU_057426_3_1_0"/>
<evidence type="ECO:0000256" key="7">
    <source>
        <dbReference type="ARBA" id="ARBA00022475"/>
    </source>
</evidence>
<dbReference type="GO" id="GO:0051073">
    <property type="term" value="F:adenosylcobinamide-GDP ribazoletransferase activity"/>
    <property type="evidence" value="ECO:0007669"/>
    <property type="project" value="UniProtKB-UniRule"/>
</dbReference>
<comment type="subcellular location">
    <subcellularLocation>
        <location evidence="19">Cell inner membrane</location>
        <topology evidence="19">Multi-pass membrane protein</topology>
    </subcellularLocation>
    <subcellularLocation>
        <location evidence="2">Cell membrane</location>
        <topology evidence="2">Multi-pass membrane protein</topology>
    </subcellularLocation>
</comment>
<dbReference type="AlphaFoldDB" id="F2NMY2"/>
<comment type="similarity">
    <text evidence="4 19">Belongs to the CobS family.</text>
</comment>
<feature type="transmembrane region" description="Helical" evidence="19">
    <location>
        <begin position="213"/>
        <end position="232"/>
    </location>
</feature>
<keyword evidence="9 19" id="KW-0808">Transferase</keyword>
<evidence type="ECO:0000313" key="21">
    <source>
        <dbReference type="Proteomes" id="UP000007030"/>
    </source>
</evidence>
<feature type="transmembrane region" description="Helical" evidence="19">
    <location>
        <begin position="34"/>
        <end position="52"/>
    </location>
</feature>
<keyword evidence="8 19" id="KW-0169">Cobalamin biosynthesis</keyword>
<dbReference type="Pfam" id="PF02654">
    <property type="entry name" value="CobS"/>
    <property type="match status" value="1"/>
</dbReference>
<comment type="pathway">
    <text evidence="3 19">Cofactor biosynthesis; adenosylcobalamin biosynthesis; adenosylcobalamin from cob(II)yrinate a,c-diamide: step 7/7.</text>
</comment>
<feature type="transmembrane region" description="Helical" evidence="19">
    <location>
        <begin position="59"/>
        <end position="77"/>
    </location>
</feature>
<feature type="transmembrane region" description="Helical" evidence="19">
    <location>
        <begin position="97"/>
        <end position="119"/>
    </location>
</feature>
<feature type="transmembrane region" description="Helical" evidence="19">
    <location>
        <begin position="179"/>
        <end position="201"/>
    </location>
</feature>
<gene>
    <name evidence="19" type="primary">cobS</name>
    <name evidence="20" type="ordered locus">Marky_1992</name>
</gene>
<dbReference type="RefSeq" id="WP_013704766.1">
    <property type="nucleotide sequence ID" value="NC_015387.1"/>
</dbReference>
<dbReference type="EC" id="2.7.8.26" evidence="5 19"/>
<comment type="cofactor">
    <cofactor evidence="1 19">
        <name>Mg(2+)</name>
        <dbReference type="ChEBI" id="CHEBI:18420"/>
    </cofactor>
</comment>
<dbReference type="InterPro" id="IPR003805">
    <property type="entry name" value="CobS"/>
</dbReference>
<keyword evidence="12 19" id="KW-1133">Transmembrane helix</keyword>
<keyword evidence="21" id="KW-1185">Reference proteome</keyword>
<evidence type="ECO:0000256" key="11">
    <source>
        <dbReference type="ARBA" id="ARBA00022842"/>
    </source>
</evidence>
<evidence type="ECO:0000256" key="16">
    <source>
        <dbReference type="ARBA" id="ARBA00032853"/>
    </source>
</evidence>
<keyword evidence="7 19" id="KW-1003">Cell membrane</keyword>
<evidence type="ECO:0000256" key="18">
    <source>
        <dbReference type="ARBA" id="ARBA00049504"/>
    </source>
</evidence>
<proteinExistence type="inferred from homology"/>
<dbReference type="GO" id="GO:0009236">
    <property type="term" value="P:cobalamin biosynthetic process"/>
    <property type="evidence" value="ECO:0007669"/>
    <property type="project" value="UniProtKB-UniRule"/>
</dbReference>
<dbReference type="GO" id="GO:0005886">
    <property type="term" value="C:plasma membrane"/>
    <property type="evidence" value="ECO:0007669"/>
    <property type="project" value="UniProtKB-SubCell"/>
</dbReference>
<keyword evidence="10 19" id="KW-0812">Transmembrane</keyword>
<feature type="transmembrane region" description="Helical" evidence="19">
    <location>
        <begin position="126"/>
        <end position="146"/>
    </location>
</feature>
<dbReference type="KEGG" id="mhd:Marky_1992"/>
<dbReference type="HAMAP" id="MF_00719">
    <property type="entry name" value="CobS"/>
    <property type="match status" value="1"/>
</dbReference>
<evidence type="ECO:0000256" key="19">
    <source>
        <dbReference type="HAMAP-Rule" id="MF_00719"/>
    </source>
</evidence>
<evidence type="ECO:0000256" key="5">
    <source>
        <dbReference type="ARBA" id="ARBA00013200"/>
    </source>
</evidence>
<dbReference type="OrthoDB" id="9794626at2"/>
<dbReference type="PANTHER" id="PTHR34148:SF1">
    <property type="entry name" value="ADENOSYLCOBINAMIDE-GDP RIBAZOLETRANSFERASE"/>
    <property type="match status" value="1"/>
</dbReference>
<dbReference type="GO" id="GO:0008818">
    <property type="term" value="F:cobalamin 5'-phosphate synthase activity"/>
    <property type="evidence" value="ECO:0007669"/>
    <property type="project" value="UniProtKB-UniRule"/>
</dbReference>
<evidence type="ECO:0000256" key="2">
    <source>
        <dbReference type="ARBA" id="ARBA00004651"/>
    </source>
</evidence>
<evidence type="ECO:0000256" key="12">
    <source>
        <dbReference type="ARBA" id="ARBA00022989"/>
    </source>
</evidence>
<dbReference type="PANTHER" id="PTHR34148">
    <property type="entry name" value="ADENOSYLCOBINAMIDE-GDP RIBAZOLETRANSFERASE"/>
    <property type="match status" value="1"/>
</dbReference>
<reference evidence="20 21" key="1">
    <citation type="journal article" date="2012" name="Stand. Genomic Sci.">
        <title>Complete genome sequence of the aerobic, heterotroph Marinithermus hydrothermalis type strain (T1(T)) from a deep-sea hydrothermal vent chimney.</title>
        <authorList>
            <person name="Copeland A."/>
            <person name="Gu W."/>
            <person name="Yasawong M."/>
            <person name="Lapidus A."/>
            <person name="Lucas S."/>
            <person name="Deshpande S."/>
            <person name="Pagani I."/>
            <person name="Tapia R."/>
            <person name="Cheng J.F."/>
            <person name="Goodwin L.A."/>
            <person name="Pitluck S."/>
            <person name="Liolios K."/>
            <person name="Ivanova N."/>
            <person name="Mavromatis K."/>
            <person name="Mikhailova N."/>
            <person name="Pati A."/>
            <person name="Chen A."/>
            <person name="Palaniappan K."/>
            <person name="Land M."/>
            <person name="Pan C."/>
            <person name="Brambilla E.M."/>
            <person name="Rohde M."/>
            <person name="Tindall B.J."/>
            <person name="Sikorski J."/>
            <person name="Goker M."/>
            <person name="Detter J.C."/>
            <person name="Bristow J."/>
            <person name="Eisen J.A."/>
            <person name="Markowitz V."/>
            <person name="Hugenholtz P."/>
            <person name="Kyrpides N.C."/>
            <person name="Klenk H.P."/>
            <person name="Woyke T."/>
        </authorList>
    </citation>
    <scope>NUCLEOTIDE SEQUENCE [LARGE SCALE GENOMIC DNA]</scope>
    <source>
        <strain evidence="21">DSM 14884 / JCM 11576 / T1</strain>
    </source>
</reference>
<dbReference type="STRING" id="869210.Marky_1992"/>
<dbReference type="UniPathway" id="UPA00148">
    <property type="reaction ID" value="UER00238"/>
</dbReference>